<dbReference type="OrthoDB" id="9814815at2"/>
<dbReference type="Gene3D" id="3.30.750.70">
    <property type="entry name" value="4-hydroxybutyrate coenzyme like domains"/>
    <property type="match status" value="1"/>
</dbReference>
<dbReference type="InterPro" id="IPR014036">
    <property type="entry name" value="DeoR-like_C"/>
</dbReference>
<name>A0A1W1XQ82_9BACT</name>
<dbReference type="PROSITE" id="PS00894">
    <property type="entry name" value="HTH_DEOR_1"/>
    <property type="match status" value="1"/>
</dbReference>
<protein>
    <submittedName>
        <fullName evidence="6">Transcriptional regulator, DeoR family</fullName>
    </submittedName>
</protein>
<gene>
    <name evidence="6" type="ORF">SAMN02746041_02503</name>
</gene>
<evidence type="ECO:0000259" key="5">
    <source>
        <dbReference type="PROSITE" id="PS51000"/>
    </source>
</evidence>
<dbReference type="EMBL" id="FWXF01000015">
    <property type="protein sequence ID" value="SMC26027.1"/>
    <property type="molecule type" value="Genomic_DNA"/>
</dbReference>
<dbReference type="InterPro" id="IPR018356">
    <property type="entry name" value="Tscrpt_reg_HTH_DeoR_CS"/>
</dbReference>
<dbReference type="SMART" id="SM01134">
    <property type="entry name" value="DeoRC"/>
    <property type="match status" value="1"/>
</dbReference>
<dbReference type="InterPro" id="IPR037171">
    <property type="entry name" value="NagB/RpiA_transferase-like"/>
</dbReference>
<dbReference type="PROSITE" id="PS51000">
    <property type="entry name" value="HTH_DEOR_2"/>
    <property type="match status" value="1"/>
</dbReference>
<keyword evidence="7" id="KW-1185">Reference proteome</keyword>
<dbReference type="Pfam" id="PF00455">
    <property type="entry name" value="DeoRC"/>
    <property type="match status" value="1"/>
</dbReference>
<proteinExistence type="predicted"/>
<evidence type="ECO:0000313" key="7">
    <source>
        <dbReference type="Proteomes" id="UP000192783"/>
    </source>
</evidence>
<dbReference type="SMART" id="SM00420">
    <property type="entry name" value="HTH_DEOR"/>
    <property type="match status" value="1"/>
</dbReference>
<keyword evidence="3" id="KW-0238">DNA-binding</keyword>
<dbReference type="PANTHER" id="PTHR30363">
    <property type="entry name" value="HTH-TYPE TRANSCRIPTIONAL REGULATOR SRLR-RELATED"/>
    <property type="match status" value="1"/>
</dbReference>
<dbReference type="AlphaFoldDB" id="A0A1W1XQ82"/>
<keyword evidence="4" id="KW-0804">Transcription</keyword>
<keyword evidence="1" id="KW-0678">Repressor</keyword>
<dbReference type="SUPFAM" id="SSF46785">
    <property type="entry name" value="Winged helix' DNA-binding domain"/>
    <property type="match status" value="1"/>
</dbReference>
<evidence type="ECO:0000256" key="1">
    <source>
        <dbReference type="ARBA" id="ARBA00022491"/>
    </source>
</evidence>
<dbReference type="Gene3D" id="1.10.10.10">
    <property type="entry name" value="Winged helix-like DNA-binding domain superfamily/Winged helix DNA-binding domain"/>
    <property type="match status" value="1"/>
</dbReference>
<feature type="domain" description="HTH deoR-type" evidence="5">
    <location>
        <begin position="18"/>
        <end position="73"/>
    </location>
</feature>
<accession>A0A1W1XQ82</accession>
<dbReference type="InterPro" id="IPR050313">
    <property type="entry name" value="Carb_Metab_HTH_regulators"/>
</dbReference>
<dbReference type="PANTHER" id="PTHR30363:SF4">
    <property type="entry name" value="GLYCEROL-3-PHOSPHATE REGULON REPRESSOR"/>
    <property type="match status" value="1"/>
</dbReference>
<evidence type="ECO:0000313" key="6">
    <source>
        <dbReference type="EMBL" id="SMC26027.1"/>
    </source>
</evidence>
<dbReference type="GO" id="GO:0003700">
    <property type="term" value="F:DNA-binding transcription factor activity"/>
    <property type="evidence" value="ECO:0007669"/>
    <property type="project" value="InterPro"/>
</dbReference>
<evidence type="ECO:0000256" key="3">
    <source>
        <dbReference type="ARBA" id="ARBA00023125"/>
    </source>
</evidence>
<dbReference type="RefSeq" id="WP_084058296.1">
    <property type="nucleotide sequence ID" value="NZ_FWXF01000015.1"/>
</dbReference>
<evidence type="ECO:0000256" key="2">
    <source>
        <dbReference type="ARBA" id="ARBA00023015"/>
    </source>
</evidence>
<dbReference type="Pfam" id="PF08220">
    <property type="entry name" value="HTH_DeoR"/>
    <property type="match status" value="1"/>
</dbReference>
<reference evidence="6 7" key="1">
    <citation type="submission" date="2017-04" db="EMBL/GenBank/DDBJ databases">
        <authorList>
            <person name="Afonso C.L."/>
            <person name="Miller P.J."/>
            <person name="Scott M.A."/>
            <person name="Spackman E."/>
            <person name="Goraichik I."/>
            <person name="Dimitrov K.M."/>
            <person name="Suarez D.L."/>
            <person name="Swayne D.E."/>
        </authorList>
    </citation>
    <scope>NUCLEOTIDE SEQUENCE [LARGE SCALE GENOMIC DNA]</scope>
    <source>
        <strain evidence="6 7">DSM 13146</strain>
    </source>
</reference>
<sequence length="275" mass="30444">MNSSPSSSRSAPRDVAATRDRHQQILRLIRQRGFVTVNFLAREFGVTPQTVRRDINALSREGKLIRYRGGAGAAPSTENVAYSRRKILCQEEKRRIARMVAQAIPDNASLFINIGTTAEEIAKFLINHRRLRVITNNLHVASILSAKEDFEVIVAGGLVRHRDGGIVGPMTIDFIEQFRVDYGIIGISGIDMDGTLLDFDYREVRAARTIIDNSRTTFLAADHTKFGRNAMVRLGSIAEIDAFFTDQPPPAPLQDVLKTTQVELHVAPPVAGTVP</sequence>
<evidence type="ECO:0000256" key="4">
    <source>
        <dbReference type="ARBA" id="ARBA00023163"/>
    </source>
</evidence>
<dbReference type="PRINTS" id="PR00037">
    <property type="entry name" value="HTHLACR"/>
</dbReference>
<organism evidence="6 7">
    <name type="scientific">Desulfacinum hydrothermale DSM 13146</name>
    <dbReference type="NCBI Taxonomy" id="1121390"/>
    <lineage>
        <taxon>Bacteria</taxon>
        <taxon>Pseudomonadati</taxon>
        <taxon>Thermodesulfobacteriota</taxon>
        <taxon>Syntrophobacteria</taxon>
        <taxon>Syntrophobacterales</taxon>
        <taxon>Syntrophobacteraceae</taxon>
        <taxon>Desulfacinum</taxon>
    </lineage>
</organism>
<dbReference type="GO" id="GO:0003677">
    <property type="term" value="F:DNA binding"/>
    <property type="evidence" value="ECO:0007669"/>
    <property type="project" value="UniProtKB-KW"/>
</dbReference>
<dbReference type="SUPFAM" id="SSF100950">
    <property type="entry name" value="NagB/RpiA/CoA transferase-like"/>
    <property type="match status" value="1"/>
</dbReference>
<dbReference type="InterPro" id="IPR001034">
    <property type="entry name" value="DeoR_HTH"/>
</dbReference>
<dbReference type="InterPro" id="IPR036390">
    <property type="entry name" value="WH_DNA-bd_sf"/>
</dbReference>
<dbReference type="InterPro" id="IPR036388">
    <property type="entry name" value="WH-like_DNA-bd_sf"/>
</dbReference>
<dbReference type="STRING" id="1121390.SAMN02746041_02503"/>
<keyword evidence="2" id="KW-0805">Transcription regulation</keyword>
<dbReference type="Proteomes" id="UP000192783">
    <property type="component" value="Unassembled WGS sequence"/>
</dbReference>